<evidence type="ECO:0000313" key="6">
    <source>
        <dbReference type="Proteomes" id="UP000602198"/>
    </source>
</evidence>
<keyword evidence="1 3" id="KW-0732">Signal</keyword>
<sequence>MNVDRRGFLAGAAAAASITTLAAAGPAWAQPAPAPAVPKFPFPNTADLRILVTGDAGTGARPQWAVADAARALHAQRPFSLAVGLGDNVYESGPWADDDAQFKAKFEDPNNGLDFPWVMVQGNHDNSSLFPGDGGWLLRGDHEVAYHARSARWWMPSRYYSVRIPHEQPLVEFFVLDLNPIAAYLPPLFNEYWSATGTFMTEQAAWLDRAIAESPAKWKIALTHHPYLSNGPHGNAGEYDGIPVDLVNGSEVKKFLEVHVLGKCQFLLSGHDHNLQVLDPTTDCKGTRQIISGAAAKTTNKGVPDRNPAQYQTYTDLGFMVLDLTASSADLGVYTVDPSNPQPVNVFQRRLA</sequence>
<dbReference type="PANTHER" id="PTHR10161">
    <property type="entry name" value="TARTRATE-RESISTANT ACID PHOSPHATASE TYPE 5"/>
    <property type="match status" value="1"/>
</dbReference>
<name>A0ABS1LY63_9NOCA</name>
<keyword evidence="6" id="KW-1185">Reference proteome</keyword>
<dbReference type="InterPro" id="IPR051558">
    <property type="entry name" value="Metallophosphoesterase_PAP"/>
</dbReference>
<dbReference type="InterPro" id="IPR004843">
    <property type="entry name" value="Calcineurin-like_PHP"/>
</dbReference>
<feature type="chain" id="PRO_5045244460" evidence="3">
    <location>
        <begin position="30"/>
        <end position="352"/>
    </location>
</feature>
<comment type="caution">
    <text evidence="5">The sequence shown here is derived from an EMBL/GenBank/DDBJ whole genome shotgun (WGS) entry which is preliminary data.</text>
</comment>
<dbReference type="SUPFAM" id="SSF56300">
    <property type="entry name" value="Metallo-dependent phosphatases"/>
    <property type="match status" value="1"/>
</dbReference>
<feature type="domain" description="Calcineurin-like phosphoesterase" evidence="4">
    <location>
        <begin position="48"/>
        <end position="274"/>
    </location>
</feature>
<dbReference type="RefSeq" id="WP_201942776.1">
    <property type="nucleotide sequence ID" value="NZ_JAERRJ010000001.1"/>
</dbReference>
<keyword evidence="2" id="KW-0378">Hydrolase</keyword>
<dbReference type="Gene3D" id="3.60.21.10">
    <property type="match status" value="1"/>
</dbReference>
<dbReference type="EMBL" id="JAERRJ010000001">
    <property type="protein sequence ID" value="MBL1073184.1"/>
    <property type="molecule type" value="Genomic_DNA"/>
</dbReference>
<evidence type="ECO:0000256" key="1">
    <source>
        <dbReference type="ARBA" id="ARBA00022729"/>
    </source>
</evidence>
<dbReference type="PANTHER" id="PTHR10161:SF14">
    <property type="entry name" value="TARTRATE-RESISTANT ACID PHOSPHATASE TYPE 5"/>
    <property type="match status" value="1"/>
</dbReference>
<evidence type="ECO:0000313" key="5">
    <source>
        <dbReference type="EMBL" id="MBL1073184.1"/>
    </source>
</evidence>
<dbReference type="PROSITE" id="PS51318">
    <property type="entry name" value="TAT"/>
    <property type="match status" value="1"/>
</dbReference>
<evidence type="ECO:0000256" key="3">
    <source>
        <dbReference type="SAM" id="SignalP"/>
    </source>
</evidence>
<dbReference type="Proteomes" id="UP000602198">
    <property type="component" value="Unassembled WGS sequence"/>
</dbReference>
<protein>
    <submittedName>
        <fullName evidence="5">Metallophosphoesterase</fullName>
    </submittedName>
</protein>
<dbReference type="InterPro" id="IPR006311">
    <property type="entry name" value="TAT_signal"/>
</dbReference>
<evidence type="ECO:0000259" key="4">
    <source>
        <dbReference type="Pfam" id="PF00149"/>
    </source>
</evidence>
<accession>A0ABS1LY63</accession>
<feature type="signal peptide" evidence="3">
    <location>
        <begin position="1"/>
        <end position="29"/>
    </location>
</feature>
<dbReference type="Pfam" id="PF00149">
    <property type="entry name" value="Metallophos"/>
    <property type="match status" value="1"/>
</dbReference>
<gene>
    <name evidence="5" type="ORF">JK358_02115</name>
</gene>
<reference evidence="5 6" key="1">
    <citation type="submission" date="2021-01" db="EMBL/GenBank/DDBJ databases">
        <title>WGS of actinomycetes isolated from Thailand.</title>
        <authorList>
            <person name="Thawai C."/>
        </authorList>
    </citation>
    <scope>NUCLEOTIDE SEQUENCE [LARGE SCALE GENOMIC DNA]</scope>
    <source>
        <strain evidence="5 6">LPG 2</strain>
    </source>
</reference>
<organism evidence="5 6">
    <name type="scientific">Nocardia acididurans</name>
    <dbReference type="NCBI Taxonomy" id="2802282"/>
    <lineage>
        <taxon>Bacteria</taxon>
        <taxon>Bacillati</taxon>
        <taxon>Actinomycetota</taxon>
        <taxon>Actinomycetes</taxon>
        <taxon>Mycobacteriales</taxon>
        <taxon>Nocardiaceae</taxon>
        <taxon>Nocardia</taxon>
    </lineage>
</organism>
<dbReference type="InterPro" id="IPR029052">
    <property type="entry name" value="Metallo-depent_PP-like"/>
</dbReference>
<evidence type="ECO:0000256" key="2">
    <source>
        <dbReference type="ARBA" id="ARBA00022801"/>
    </source>
</evidence>
<proteinExistence type="predicted"/>